<dbReference type="Gene3D" id="1.10.630.10">
    <property type="entry name" value="Cytochrome P450"/>
    <property type="match status" value="1"/>
</dbReference>
<dbReference type="OrthoDB" id="1470350at2759"/>
<keyword evidence="6" id="KW-0408">Iron</keyword>
<comment type="similarity">
    <text evidence="2">Belongs to the cytochrome P450 family.</text>
</comment>
<keyword evidence="4" id="KW-0479">Metal-binding</keyword>
<keyword evidence="5" id="KW-0560">Oxidoreductase</keyword>
<dbReference type="GO" id="GO:0016705">
    <property type="term" value="F:oxidoreductase activity, acting on paired donors, with incorporation or reduction of molecular oxygen"/>
    <property type="evidence" value="ECO:0007669"/>
    <property type="project" value="InterPro"/>
</dbReference>
<evidence type="ECO:0000256" key="6">
    <source>
        <dbReference type="ARBA" id="ARBA00023004"/>
    </source>
</evidence>
<dbReference type="STRING" id="29655.A0A0K9NUY7"/>
<dbReference type="InterPro" id="IPR036396">
    <property type="entry name" value="Cyt_P450_sf"/>
</dbReference>
<evidence type="ECO:0000256" key="5">
    <source>
        <dbReference type="ARBA" id="ARBA00023002"/>
    </source>
</evidence>
<dbReference type="EMBL" id="LFYR01001710">
    <property type="protein sequence ID" value="KMZ59877.1"/>
    <property type="molecule type" value="Genomic_DNA"/>
</dbReference>
<keyword evidence="7" id="KW-0503">Monooxygenase</keyword>
<dbReference type="PANTHER" id="PTHR47955">
    <property type="entry name" value="CYTOCHROME P450 FAMILY 71 PROTEIN"/>
    <property type="match status" value="1"/>
</dbReference>
<evidence type="ECO:0000313" key="9">
    <source>
        <dbReference type="Proteomes" id="UP000036987"/>
    </source>
</evidence>
<evidence type="ECO:0000256" key="4">
    <source>
        <dbReference type="ARBA" id="ARBA00022723"/>
    </source>
</evidence>
<proteinExistence type="inferred from homology"/>
<keyword evidence="9" id="KW-1185">Reference proteome</keyword>
<reference evidence="9" key="1">
    <citation type="journal article" date="2016" name="Nature">
        <title>The genome of the seagrass Zostera marina reveals angiosperm adaptation to the sea.</title>
        <authorList>
            <person name="Olsen J.L."/>
            <person name="Rouze P."/>
            <person name="Verhelst B."/>
            <person name="Lin Y.-C."/>
            <person name="Bayer T."/>
            <person name="Collen J."/>
            <person name="Dattolo E."/>
            <person name="De Paoli E."/>
            <person name="Dittami S."/>
            <person name="Maumus F."/>
            <person name="Michel G."/>
            <person name="Kersting A."/>
            <person name="Lauritano C."/>
            <person name="Lohaus R."/>
            <person name="Toepel M."/>
            <person name="Tonon T."/>
            <person name="Vanneste K."/>
            <person name="Amirebrahimi M."/>
            <person name="Brakel J."/>
            <person name="Bostroem C."/>
            <person name="Chovatia M."/>
            <person name="Grimwood J."/>
            <person name="Jenkins J.W."/>
            <person name="Jueterbock A."/>
            <person name="Mraz A."/>
            <person name="Stam W.T."/>
            <person name="Tice H."/>
            <person name="Bornberg-Bauer E."/>
            <person name="Green P.J."/>
            <person name="Pearson G.A."/>
            <person name="Procaccini G."/>
            <person name="Duarte C.M."/>
            <person name="Schmutz J."/>
            <person name="Reusch T.B.H."/>
            <person name="Van de Peer Y."/>
        </authorList>
    </citation>
    <scope>NUCLEOTIDE SEQUENCE [LARGE SCALE GENOMIC DNA]</scope>
    <source>
        <strain evidence="9">cv. Finnish</strain>
    </source>
</reference>
<evidence type="ECO:0000256" key="2">
    <source>
        <dbReference type="ARBA" id="ARBA00010617"/>
    </source>
</evidence>
<accession>A0A0K9NUY7</accession>
<comment type="caution">
    <text evidence="8">The sequence shown here is derived from an EMBL/GenBank/DDBJ whole genome shotgun (WGS) entry which is preliminary data.</text>
</comment>
<dbReference type="GO" id="GO:0004497">
    <property type="term" value="F:monooxygenase activity"/>
    <property type="evidence" value="ECO:0007669"/>
    <property type="project" value="UniProtKB-KW"/>
</dbReference>
<sequence>MRKIVTLELLSAKKVKSFNRLRREEVCEMMHVLTKAATNGTPVNLSEMFLSLNNNIASRAGFGNNLRQKEAFLVSMKESIDLVVDFNISNYFPAVEKFIVCHGDCANTRYSSLLEPK</sequence>
<dbReference type="PANTHER" id="PTHR47955:SF19">
    <property type="entry name" value="CYTOCHROME P450 71A9-LIKE ISOFORM X1"/>
    <property type="match status" value="1"/>
</dbReference>
<gene>
    <name evidence="8" type="ORF">ZOSMA_6476G00010</name>
</gene>
<dbReference type="AlphaFoldDB" id="A0A0K9NUY7"/>
<evidence type="ECO:0000256" key="3">
    <source>
        <dbReference type="ARBA" id="ARBA00022617"/>
    </source>
</evidence>
<dbReference type="Proteomes" id="UP000036987">
    <property type="component" value="Unassembled WGS sequence"/>
</dbReference>
<comment type="cofactor">
    <cofactor evidence="1">
        <name>heme</name>
        <dbReference type="ChEBI" id="CHEBI:30413"/>
    </cofactor>
</comment>
<organism evidence="8 9">
    <name type="scientific">Zostera marina</name>
    <name type="common">Eelgrass</name>
    <dbReference type="NCBI Taxonomy" id="29655"/>
    <lineage>
        <taxon>Eukaryota</taxon>
        <taxon>Viridiplantae</taxon>
        <taxon>Streptophyta</taxon>
        <taxon>Embryophyta</taxon>
        <taxon>Tracheophyta</taxon>
        <taxon>Spermatophyta</taxon>
        <taxon>Magnoliopsida</taxon>
        <taxon>Liliopsida</taxon>
        <taxon>Zosteraceae</taxon>
        <taxon>Zostera</taxon>
    </lineage>
</organism>
<protein>
    <submittedName>
        <fullName evidence="8">Uncharacterized protein</fullName>
    </submittedName>
</protein>
<evidence type="ECO:0000313" key="8">
    <source>
        <dbReference type="EMBL" id="KMZ59877.1"/>
    </source>
</evidence>
<keyword evidence="3" id="KW-0349">Heme</keyword>
<dbReference type="GO" id="GO:0020037">
    <property type="term" value="F:heme binding"/>
    <property type="evidence" value="ECO:0007669"/>
    <property type="project" value="InterPro"/>
</dbReference>
<name>A0A0K9NUY7_ZOSMR</name>
<feature type="non-terminal residue" evidence="8">
    <location>
        <position position="117"/>
    </location>
</feature>
<evidence type="ECO:0000256" key="7">
    <source>
        <dbReference type="ARBA" id="ARBA00023033"/>
    </source>
</evidence>
<evidence type="ECO:0000256" key="1">
    <source>
        <dbReference type="ARBA" id="ARBA00001971"/>
    </source>
</evidence>
<dbReference type="SUPFAM" id="SSF48264">
    <property type="entry name" value="Cytochrome P450"/>
    <property type="match status" value="1"/>
</dbReference>
<dbReference type="GO" id="GO:0005506">
    <property type="term" value="F:iron ion binding"/>
    <property type="evidence" value="ECO:0007669"/>
    <property type="project" value="InterPro"/>
</dbReference>